<name>A0A2X0N0H9_9BASI</name>
<dbReference type="SUPFAM" id="SSF52047">
    <property type="entry name" value="RNI-like"/>
    <property type="match status" value="1"/>
</dbReference>
<sequence>MSPATRIDHLPVELLRVILSTLRDSGAYQSSLKQGSLVNSRWRAVAQPLLMQDIHIDSGVAARRLIKSGMLERHQHGTVRSFRLGSITGVKTWVNHIRIILIEMTHSLHHLELVGIHGIDPGWFKSASFQSLRSLRLSSCTFDGELESGTGRLPPAADLPNLESLTVEQENDWAYVLPPCKAPRLESLALIHTRPNASFKFEDEELDRESDVALIQTMPELIVIKLVLDYRWHLTKLSIEIDLAVCIIEPIIATITRHCEHLKDLHLHLHDSLFVPHSRVRFHKELLQRIVATIQQSKLQLETLCLTGWDEGSLPSISINT</sequence>
<dbReference type="AlphaFoldDB" id="A0A2X0N0H9"/>
<dbReference type="Gene3D" id="3.80.10.10">
    <property type="entry name" value="Ribonuclease Inhibitor"/>
    <property type="match status" value="1"/>
</dbReference>
<organism evidence="1 2">
    <name type="scientific">Microbotryum saponariae</name>
    <dbReference type="NCBI Taxonomy" id="289078"/>
    <lineage>
        <taxon>Eukaryota</taxon>
        <taxon>Fungi</taxon>
        <taxon>Dikarya</taxon>
        <taxon>Basidiomycota</taxon>
        <taxon>Pucciniomycotina</taxon>
        <taxon>Microbotryomycetes</taxon>
        <taxon>Microbotryales</taxon>
        <taxon>Microbotryaceae</taxon>
        <taxon>Microbotryum</taxon>
    </lineage>
</organism>
<keyword evidence="2" id="KW-1185">Reference proteome</keyword>
<evidence type="ECO:0000313" key="2">
    <source>
        <dbReference type="Proteomes" id="UP000249723"/>
    </source>
</evidence>
<dbReference type="InterPro" id="IPR032675">
    <property type="entry name" value="LRR_dom_sf"/>
</dbReference>
<dbReference type="OrthoDB" id="2520703at2759"/>
<dbReference type="Proteomes" id="UP000249723">
    <property type="component" value="Unassembled WGS sequence"/>
</dbReference>
<gene>
    <name evidence="1" type="ORF">BZ3500_MVSOF-1268-A1-R1_CHR7-1G09234</name>
</gene>
<evidence type="ECO:0000313" key="1">
    <source>
        <dbReference type="EMBL" id="SDA03048.1"/>
    </source>
</evidence>
<dbReference type="EMBL" id="FMWP01000127">
    <property type="protein sequence ID" value="SDA03048.1"/>
    <property type="molecule type" value="Genomic_DNA"/>
</dbReference>
<reference evidence="2" key="1">
    <citation type="submission" date="2016-10" db="EMBL/GenBank/DDBJ databases">
        <authorList>
            <person name="Jeantristanb JTB J.-T."/>
            <person name="Ricardo R."/>
        </authorList>
    </citation>
    <scope>NUCLEOTIDE SEQUENCE [LARGE SCALE GENOMIC DNA]</scope>
</reference>
<protein>
    <submittedName>
        <fullName evidence="1">BZ3500_MvSof-1268-A1-R1_Chr7-1g09234 protein</fullName>
    </submittedName>
</protein>
<proteinExistence type="predicted"/>
<accession>A0A2X0N0H9</accession>